<evidence type="ECO:0000256" key="2">
    <source>
        <dbReference type="SAM" id="MobiDB-lite"/>
    </source>
</evidence>
<dbReference type="AlphaFoldDB" id="A0A8C2A4C9"/>
<feature type="region of interest" description="Disordered" evidence="2">
    <location>
        <begin position="138"/>
        <end position="213"/>
    </location>
</feature>
<feature type="compositionally biased region" description="Low complexity" evidence="2">
    <location>
        <begin position="143"/>
        <end position="161"/>
    </location>
</feature>
<dbReference type="Proteomes" id="UP000694700">
    <property type="component" value="Unplaced"/>
</dbReference>
<accession>A0A8C2A4C9</accession>
<evidence type="ECO:0008006" key="5">
    <source>
        <dbReference type="Google" id="ProtNLM"/>
    </source>
</evidence>
<protein>
    <recommendedName>
        <fullName evidence="5">Protein FAM216A</fullName>
    </recommendedName>
</protein>
<comment type="similarity">
    <text evidence="1">Belongs to the FAM216 family.</text>
</comment>
<name>A0A8C2A4C9_CYPCA</name>
<evidence type="ECO:0000313" key="4">
    <source>
        <dbReference type="Proteomes" id="UP000694700"/>
    </source>
</evidence>
<sequence>MKKHVKFLEINDKSRLYHKKSFLPLRPSGLSHVQAGRTNSVFGHKIQRPATVQVPEQDRGTKTIHIPKTMAAAPFLQHPGLTPGQKRFLYNIAEAYSKEHMRQLISQHYMNVLHRCIRTVPDANVNLNVKLQMSTYTPQVEHTTNSQSTSTSKTKASGRRSSTSEKVKKTTLPKIVNHQKVSPGITKSNTIHSNKRRTNTAKHASSRESHPWEDDFEWEATEMDSYLAGHMSGLSFNESQDDDEDYLFLT</sequence>
<reference evidence="3" key="1">
    <citation type="submission" date="2025-08" db="UniProtKB">
        <authorList>
            <consortium name="Ensembl"/>
        </authorList>
    </citation>
    <scope>IDENTIFICATION</scope>
</reference>
<dbReference type="InterPro" id="IPR029373">
    <property type="entry name" value="FAM216"/>
</dbReference>
<dbReference type="PANTHER" id="PTHR16476">
    <property type="entry name" value="FAMILY WITH SEQUENCE SIMILARITY 216 MEMBER A"/>
    <property type="match status" value="1"/>
</dbReference>
<dbReference type="Ensembl" id="ENSCCRT00015102719.1">
    <property type="protein sequence ID" value="ENSCCRP00015099494.1"/>
    <property type="gene ID" value="ENSCCRG00015039987.1"/>
</dbReference>
<evidence type="ECO:0000313" key="3">
    <source>
        <dbReference type="Ensembl" id="ENSCCRP00015099494.1"/>
    </source>
</evidence>
<dbReference type="Pfam" id="PF15107">
    <property type="entry name" value="FAM216B"/>
    <property type="match status" value="1"/>
</dbReference>
<proteinExistence type="inferred from homology"/>
<evidence type="ECO:0000256" key="1">
    <source>
        <dbReference type="ARBA" id="ARBA00008615"/>
    </source>
</evidence>
<organism evidence="3 4">
    <name type="scientific">Cyprinus carpio</name>
    <name type="common">Common carp</name>
    <dbReference type="NCBI Taxonomy" id="7962"/>
    <lineage>
        <taxon>Eukaryota</taxon>
        <taxon>Metazoa</taxon>
        <taxon>Chordata</taxon>
        <taxon>Craniata</taxon>
        <taxon>Vertebrata</taxon>
        <taxon>Euteleostomi</taxon>
        <taxon>Actinopterygii</taxon>
        <taxon>Neopterygii</taxon>
        <taxon>Teleostei</taxon>
        <taxon>Ostariophysi</taxon>
        <taxon>Cypriniformes</taxon>
        <taxon>Cyprinidae</taxon>
        <taxon>Cyprininae</taxon>
        <taxon>Cyprinus</taxon>
    </lineage>
</organism>
<dbReference type="PANTHER" id="PTHR16476:SF4">
    <property type="entry name" value="PROTEIN FAM216A"/>
    <property type="match status" value="1"/>
</dbReference>